<feature type="compositionally biased region" description="Polar residues" evidence="1">
    <location>
        <begin position="7"/>
        <end position="19"/>
    </location>
</feature>
<reference evidence="2" key="1">
    <citation type="submission" date="2020-04" db="EMBL/GenBank/DDBJ databases">
        <authorList>
            <person name="Chiriac C."/>
            <person name="Salcher M."/>
            <person name="Ghai R."/>
            <person name="Kavagutti S V."/>
        </authorList>
    </citation>
    <scope>NUCLEOTIDE SEQUENCE</scope>
</reference>
<feature type="region of interest" description="Disordered" evidence="1">
    <location>
        <begin position="1"/>
        <end position="21"/>
    </location>
</feature>
<name>A0A6J5LCV3_9CAUD</name>
<evidence type="ECO:0000313" key="2">
    <source>
        <dbReference type="EMBL" id="CAB4132324.1"/>
    </source>
</evidence>
<gene>
    <name evidence="2" type="ORF">UFOVP259_21</name>
</gene>
<evidence type="ECO:0000256" key="1">
    <source>
        <dbReference type="SAM" id="MobiDB-lite"/>
    </source>
</evidence>
<proteinExistence type="predicted"/>
<dbReference type="EMBL" id="LR796261">
    <property type="protein sequence ID" value="CAB4132324.1"/>
    <property type="molecule type" value="Genomic_DNA"/>
</dbReference>
<protein>
    <submittedName>
        <fullName evidence="2">Uncharacterized protein</fullName>
    </submittedName>
</protein>
<sequence length="112" mass="12920">MPISLNIGKQSNQHGINSSDETRNHNIDQLVLGNCYRNSLQDLQFLFLVWMGLAMSEFNKPTVQVETKTSQQFYDELRNRVLDEVTAKIQKMQGFGKDTISSFEIYIQGMKK</sequence>
<accession>A0A6J5LCV3</accession>
<organism evidence="2">
    <name type="scientific">uncultured Caudovirales phage</name>
    <dbReference type="NCBI Taxonomy" id="2100421"/>
    <lineage>
        <taxon>Viruses</taxon>
        <taxon>Duplodnaviria</taxon>
        <taxon>Heunggongvirae</taxon>
        <taxon>Uroviricota</taxon>
        <taxon>Caudoviricetes</taxon>
        <taxon>Peduoviridae</taxon>
        <taxon>Maltschvirus</taxon>
        <taxon>Maltschvirus maltsch</taxon>
    </lineage>
</organism>